<accession>A0ABD1U0D1</accession>
<evidence type="ECO:0000313" key="3">
    <source>
        <dbReference type="Proteomes" id="UP001604336"/>
    </source>
</evidence>
<dbReference type="AlphaFoldDB" id="A0ABD1U0D1"/>
<proteinExistence type="predicted"/>
<name>A0ABD1U0D1_9LAMI</name>
<evidence type="ECO:0000313" key="2">
    <source>
        <dbReference type="EMBL" id="KAL2518434.1"/>
    </source>
</evidence>
<organism evidence="2 3">
    <name type="scientific">Abeliophyllum distichum</name>
    <dbReference type="NCBI Taxonomy" id="126358"/>
    <lineage>
        <taxon>Eukaryota</taxon>
        <taxon>Viridiplantae</taxon>
        <taxon>Streptophyta</taxon>
        <taxon>Embryophyta</taxon>
        <taxon>Tracheophyta</taxon>
        <taxon>Spermatophyta</taxon>
        <taxon>Magnoliopsida</taxon>
        <taxon>eudicotyledons</taxon>
        <taxon>Gunneridae</taxon>
        <taxon>Pentapetalae</taxon>
        <taxon>asterids</taxon>
        <taxon>lamiids</taxon>
        <taxon>Lamiales</taxon>
        <taxon>Oleaceae</taxon>
        <taxon>Forsythieae</taxon>
        <taxon>Abeliophyllum</taxon>
    </lineage>
</organism>
<keyword evidence="3" id="KW-1185">Reference proteome</keyword>
<dbReference type="Proteomes" id="UP001604336">
    <property type="component" value="Unassembled WGS sequence"/>
</dbReference>
<gene>
    <name evidence="2" type="ORF">Adt_14681</name>
</gene>
<dbReference type="EMBL" id="JBFOLK010000004">
    <property type="protein sequence ID" value="KAL2518434.1"/>
    <property type="molecule type" value="Genomic_DNA"/>
</dbReference>
<reference evidence="3" key="1">
    <citation type="submission" date="2024-07" db="EMBL/GenBank/DDBJ databases">
        <title>Two chromosome-level genome assemblies of Korean endemic species Abeliophyllum distichum and Forsythia ovata (Oleaceae).</title>
        <authorList>
            <person name="Jang H."/>
        </authorList>
    </citation>
    <scope>NUCLEOTIDE SEQUENCE [LARGE SCALE GENOMIC DNA]</scope>
</reference>
<evidence type="ECO:0000256" key="1">
    <source>
        <dbReference type="SAM" id="MobiDB-lite"/>
    </source>
</evidence>
<sequence>MLLKDRNGANEVEIYLVPPLRTYELDWDSSIPIPPRPPSLDNSNVRKGIVIIDPEIGEELPRLDPSKLQTKAKNEKRKSKQEKDDMSSISKRHRSKTNVKLVEIVELSASESDVPDDNVESDVPNTMM</sequence>
<comment type="caution">
    <text evidence="2">The sequence shown here is derived from an EMBL/GenBank/DDBJ whole genome shotgun (WGS) entry which is preliminary data.</text>
</comment>
<feature type="region of interest" description="Disordered" evidence="1">
    <location>
        <begin position="60"/>
        <end position="128"/>
    </location>
</feature>
<protein>
    <submittedName>
        <fullName evidence="2">Uncharacterized protein</fullName>
    </submittedName>
</protein>